<evidence type="ECO:0000313" key="2">
    <source>
        <dbReference type="Proteomes" id="UP000789920"/>
    </source>
</evidence>
<proteinExistence type="predicted"/>
<reference evidence="1" key="1">
    <citation type="submission" date="2021-06" db="EMBL/GenBank/DDBJ databases">
        <authorList>
            <person name="Kallberg Y."/>
            <person name="Tangrot J."/>
            <person name="Rosling A."/>
        </authorList>
    </citation>
    <scope>NUCLEOTIDE SEQUENCE</scope>
    <source>
        <strain evidence="1">MA461A</strain>
    </source>
</reference>
<organism evidence="1 2">
    <name type="scientific">Racocetra persica</name>
    <dbReference type="NCBI Taxonomy" id="160502"/>
    <lineage>
        <taxon>Eukaryota</taxon>
        <taxon>Fungi</taxon>
        <taxon>Fungi incertae sedis</taxon>
        <taxon>Mucoromycota</taxon>
        <taxon>Glomeromycotina</taxon>
        <taxon>Glomeromycetes</taxon>
        <taxon>Diversisporales</taxon>
        <taxon>Gigasporaceae</taxon>
        <taxon>Racocetra</taxon>
    </lineage>
</organism>
<evidence type="ECO:0000313" key="1">
    <source>
        <dbReference type="EMBL" id="CAG8733540.1"/>
    </source>
</evidence>
<keyword evidence="2" id="KW-1185">Reference proteome</keyword>
<sequence length="196" mass="22964">LRDIEWRDNCRFLVIYKGETPSDWKIRIWNQLTNYKNNNRLTDDKKQYLIARKIKYLWKGDLSYAVDVSIAICHSCNELVYSKIGRGMKRITAEYYRAGTPYLSPNALEEIIHSRETIKNASKEMARKYDTSTRRIYEIWKLHAQGLPLCKQQIIQNVGSSKAVPISKNNTLDRQTKKRRTKSVCMPDLSSDSKIQ</sequence>
<comment type="caution">
    <text evidence="1">The sequence shown here is derived from an EMBL/GenBank/DDBJ whole genome shotgun (WGS) entry which is preliminary data.</text>
</comment>
<name>A0ACA9Q192_9GLOM</name>
<feature type="non-terminal residue" evidence="1">
    <location>
        <position position="1"/>
    </location>
</feature>
<gene>
    <name evidence="1" type="ORF">RPERSI_LOCUS12411</name>
</gene>
<protein>
    <submittedName>
        <fullName evidence="1">19242_t:CDS:1</fullName>
    </submittedName>
</protein>
<accession>A0ACA9Q192</accession>
<dbReference type="Proteomes" id="UP000789920">
    <property type="component" value="Unassembled WGS sequence"/>
</dbReference>
<dbReference type="EMBL" id="CAJVQC010026573">
    <property type="protein sequence ID" value="CAG8733540.1"/>
    <property type="molecule type" value="Genomic_DNA"/>
</dbReference>